<dbReference type="eggNOG" id="COG5001">
    <property type="taxonomic scope" value="Bacteria"/>
</dbReference>
<sequence>MVIEMEIQRSACIARLEEIVASGFQSGRCTGLLLIDLNNLRQINHRHSFRLGDVMINEVLETLRAGVKDCQNVFRIGGHTFAVVLPDLEFPGYLSVAAARLSESLADALEMESDFTPAKVHIGASVSAGKPASALDMLARAEMHLERVREDRGLAFESTAITDDVSSFDEQLGRQFEQALHRSEFEVYFQPQVSTATGAVLGAEALLRWSRAEQGFVSPERVIHLAAQSGKTFELARSIINNVARNAKAWCCEEADFKVAINVSADLLGTVDLVDILDRASSIWDVPHKNLTIEITEQTLVSDIQSSKRLLRDLRDRGYGISIDDFGTGYSSLSYLRQLPATELKIDRSFVNTLLLSDEDRELVRIIVDMGHLFGMQVVAEGVENLETRYTLEKMGCDVLQGYLIGHPMPAVDFESWRRDWTGWLPGVP</sequence>
<evidence type="ECO:0000313" key="4">
    <source>
        <dbReference type="Proteomes" id="UP000004699"/>
    </source>
</evidence>
<gene>
    <name evidence="3" type="ORF">NOR51B_1760</name>
</gene>
<organism evidence="3 4">
    <name type="scientific">Luminiphilus syltensis NOR5-1B</name>
    <dbReference type="NCBI Taxonomy" id="565045"/>
    <lineage>
        <taxon>Bacteria</taxon>
        <taxon>Pseudomonadati</taxon>
        <taxon>Pseudomonadota</taxon>
        <taxon>Gammaproteobacteria</taxon>
        <taxon>Cellvibrionales</taxon>
        <taxon>Halieaceae</taxon>
        <taxon>Luminiphilus</taxon>
    </lineage>
</organism>
<dbReference type="PROSITE" id="PS50883">
    <property type="entry name" value="EAL"/>
    <property type="match status" value="1"/>
</dbReference>
<dbReference type="Gene3D" id="3.20.20.450">
    <property type="entry name" value="EAL domain"/>
    <property type="match status" value="1"/>
</dbReference>
<feature type="domain" description="GGDEF" evidence="2">
    <location>
        <begin position="28"/>
        <end position="164"/>
    </location>
</feature>
<accession>B8KXF3</accession>
<dbReference type="Proteomes" id="UP000004699">
    <property type="component" value="Unassembled WGS sequence"/>
</dbReference>
<dbReference type="STRING" id="565045.NOR51B_1760"/>
<protein>
    <submittedName>
        <fullName evidence="3">Signal transduction protein</fullName>
    </submittedName>
</protein>
<evidence type="ECO:0000313" key="3">
    <source>
        <dbReference type="EMBL" id="EED35813.1"/>
    </source>
</evidence>
<dbReference type="OrthoDB" id="9812358at2"/>
<dbReference type="PANTHER" id="PTHR33121">
    <property type="entry name" value="CYCLIC DI-GMP PHOSPHODIESTERASE PDEF"/>
    <property type="match status" value="1"/>
</dbReference>
<dbReference type="SUPFAM" id="SSF141868">
    <property type="entry name" value="EAL domain-like"/>
    <property type="match status" value="1"/>
</dbReference>
<dbReference type="CDD" id="cd01948">
    <property type="entry name" value="EAL"/>
    <property type="match status" value="1"/>
</dbReference>
<dbReference type="NCBIfam" id="TIGR00254">
    <property type="entry name" value="GGDEF"/>
    <property type="match status" value="1"/>
</dbReference>
<dbReference type="InterPro" id="IPR035919">
    <property type="entry name" value="EAL_sf"/>
</dbReference>
<evidence type="ECO:0000259" key="2">
    <source>
        <dbReference type="PROSITE" id="PS50887"/>
    </source>
</evidence>
<dbReference type="InterPro" id="IPR001633">
    <property type="entry name" value="EAL_dom"/>
</dbReference>
<dbReference type="InterPro" id="IPR000160">
    <property type="entry name" value="GGDEF_dom"/>
</dbReference>
<keyword evidence="4" id="KW-1185">Reference proteome</keyword>
<dbReference type="PANTHER" id="PTHR33121:SF70">
    <property type="entry name" value="SIGNALING PROTEIN YKOW"/>
    <property type="match status" value="1"/>
</dbReference>
<dbReference type="SUPFAM" id="SSF55073">
    <property type="entry name" value="Nucleotide cyclase"/>
    <property type="match status" value="1"/>
</dbReference>
<dbReference type="AlphaFoldDB" id="B8KXF3"/>
<dbReference type="InterPro" id="IPR050706">
    <property type="entry name" value="Cyclic-di-GMP_PDE-like"/>
</dbReference>
<proteinExistence type="predicted"/>
<dbReference type="SMART" id="SM00267">
    <property type="entry name" value="GGDEF"/>
    <property type="match status" value="1"/>
</dbReference>
<feature type="domain" description="EAL" evidence="1">
    <location>
        <begin position="169"/>
        <end position="422"/>
    </location>
</feature>
<evidence type="ECO:0000259" key="1">
    <source>
        <dbReference type="PROSITE" id="PS50883"/>
    </source>
</evidence>
<dbReference type="EMBL" id="DS999411">
    <property type="protein sequence ID" value="EED35813.1"/>
    <property type="molecule type" value="Genomic_DNA"/>
</dbReference>
<dbReference type="InterPro" id="IPR029787">
    <property type="entry name" value="Nucleotide_cyclase"/>
</dbReference>
<dbReference type="Gene3D" id="3.30.70.270">
    <property type="match status" value="1"/>
</dbReference>
<dbReference type="SMART" id="SM00052">
    <property type="entry name" value="EAL"/>
    <property type="match status" value="1"/>
</dbReference>
<name>B8KXF3_9GAMM</name>
<dbReference type="Pfam" id="PF00990">
    <property type="entry name" value="GGDEF"/>
    <property type="match status" value="1"/>
</dbReference>
<dbReference type="Pfam" id="PF00563">
    <property type="entry name" value="EAL"/>
    <property type="match status" value="1"/>
</dbReference>
<dbReference type="GO" id="GO:0071111">
    <property type="term" value="F:cyclic-guanylate-specific phosphodiesterase activity"/>
    <property type="evidence" value="ECO:0007669"/>
    <property type="project" value="InterPro"/>
</dbReference>
<dbReference type="HOGENOM" id="CLU_000445_70_50_6"/>
<dbReference type="PROSITE" id="PS50887">
    <property type="entry name" value="GGDEF"/>
    <property type="match status" value="1"/>
</dbReference>
<reference evidence="4" key="1">
    <citation type="journal article" date="2013" name="BMC Microbiol.">
        <title>Taxonomy and evolution of bacteriochlorophyll a-containing members of the OM60/NOR5 clade of marine gammaproteobacteria: description of Luminiphilus syltensis gen. nov., sp. nov., reclassification of Haliea rubra as Pseudohaliea rubra gen. nov., comb. nov., and emendation of Chromatocurvus halotolerans.</title>
        <authorList>
            <person name="Spring S."/>
            <person name="Riedel T."/>
            <person name="Sproer C."/>
            <person name="Yan S."/>
            <person name="Harder J."/>
            <person name="Fuchs B.M."/>
        </authorList>
    </citation>
    <scope>NUCLEOTIDE SEQUENCE [LARGE SCALE GENOMIC DNA]</scope>
    <source>
        <strain evidence="4">NOR51-B</strain>
    </source>
</reference>
<dbReference type="InterPro" id="IPR043128">
    <property type="entry name" value="Rev_trsase/Diguanyl_cyclase"/>
</dbReference>